<dbReference type="PANTHER" id="PTHR33429">
    <property type="entry name" value="OS02G0708000 PROTEIN-RELATED"/>
    <property type="match status" value="1"/>
</dbReference>
<dbReference type="OrthoDB" id="1738567at2759"/>
<organism evidence="3 4">
    <name type="scientific">Cannabis sativa</name>
    <name type="common">Hemp</name>
    <name type="synonym">Marijuana</name>
    <dbReference type="NCBI Taxonomy" id="3483"/>
    <lineage>
        <taxon>Eukaryota</taxon>
        <taxon>Viridiplantae</taxon>
        <taxon>Streptophyta</taxon>
        <taxon>Embryophyta</taxon>
        <taxon>Tracheophyta</taxon>
        <taxon>Spermatophyta</taxon>
        <taxon>Magnoliopsida</taxon>
        <taxon>eudicotyledons</taxon>
        <taxon>Gunneridae</taxon>
        <taxon>Pentapetalae</taxon>
        <taxon>rosids</taxon>
        <taxon>fabids</taxon>
        <taxon>Rosales</taxon>
        <taxon>Cannabaceae</taxon>
        <taxon>Cannabis</taxon>
    </lineage>
</organism>
<dbReference type="PANTHER" id="PTHR33429:SF23">
    <property type="entry name" value="OS02G0709350 PROTEIN"/>
    <property type="match status" value="1"/>
</dbReference>
<protein>
    <recommendedName>
        <fullName evidence="5">Transmembrane protein</fullName>
    </recommendedName>
</protein>
<feature type="region of interest" description="Disordered" evidence="1">
    <location>
        <begin position="1"/>
        <end position="20"/>
    </location>
</feature>
<comment type="caution">
    <text evidence="3">The sequence shown here is derived from an EMBL/GenBank/DDBJ whole genome shotgun (WGS) entry which is preliminary data.</text>
</comment>
<reference evidence="3 4" key="1">
    <citation type="journal article" date="2020" name="bioRxiv">
        <title>Sequence and annotation of 42 cannabis genomes reveals extensive copy number variation in cannabinoid synthesis and pathogen resistance genes.</title>
        <authorList>
            <person name="Mckernan K.J."/>
            <person name="Helbert Y."/>
            <person name="Kane L.T."/>
            <person name="Ebling H."/>
            <person name="Zhang L."/>
            <person name="Liu B."/>
            <person name="Eaton Z."/>
            <person name="Mclaughlin S."/>
            <person name="Kingan S."/>
            <person name="Baybayan P."/>
            <person name="Concepcion G."/>
            <person name="Jordan M."/>
            <person name="Riva A."/>
            <person name="Barbazuk W."/>
            <person name="Harkins T."/>
        </authorList>
    </citation>
    <scope>NUCLEOTIDE SEQUENCE [LARGE SCALE GENOMIC DNA]</scope>
    <source>
        <strain evidence="4">cv. Jamaican Lion 4</strain>
        <tissue evidence="3">Leaf</tissue>
    </source>
</reference>
<evidence type="ECO:0000313" key="3">
    <source>
        <dbReference type="EMBL" id="KAF4398793.1"/>
    </source>
</evidence>
<dbReference type="AlphaFoldDB" id="A0A7J6HU50"/>
<evidence type="ECO:0008006" key="5">
    <source>
        <dbReference type="Google" id="ProtNLM"/>
    </source>
</evidence>
<keyword evidence="4" id="KW-1185">Reference proteome</keyword>
<name>A0A7J6HU50_CANSA</name>
<keyword evidence="2" id="KW-0812">Transmembrane</keyword>
<feature type="compositionally biased region" description="Low complexity" evidence="1">
    <location>
        <begin position="9"/>
        <end position="20"/>
    </location>
</feature>
<keyword evidence="2" id="KW-1133">Transmembrane helix</keyword>
<gene>
    <name evidence="3" type="ORF">G4B88_028156</name>
</gene>
<accession>A0A7J6HU50</accession>
<keyword evidence="2" id="KW-0472">Membrane</keyword>
<evidence type="ECO:0000313" key="4">
    <source>
        <dbReference type="Proteomes" id="UP000583929"/>
    </source>
</evidence>
<evidence type="ECO:0000256" key="2">
    <source>
        <dbReference type="SAM" id="Phobius"/>
    </source>
</evidence>
<sequence>MASTALLPNNNNQQQQQSVIGQASSTTATTIASASFGSIGPFFAVISVLFVLTMLSCYFGRTYGRRWAAAPLERIDIGGSGGGGGGSSSSCIGWMKSVKSRLWMACHEFEVRRNNKMVVLCGDVDEKSDIKVRDHSEV</sequence>
<dbReference type="EMBL" id="JAATIQ010000023">
    <property type="protein sequence ID" value="KAF4398793.1"/>
    <property type="molecule type" value="Genomic_DNA"/>
</dbReference>
<evidence type="ECO:0000256" key="1">
    <source>
        <dbReference type="SAM" id="MobiDB-lite"/>
    </source>
</evidence>
<accession>A0A803R030</accession>
<dbReference type="Proteomes" id="UP000583929">
    <property type="component" value="Unassembled WGS sequence"/>
</dbReference>
<proteinExistence type="predicted"/>
<feature type="transmembrane region" description="Helical" evidence="2">
    <location>
        <begin position="39"/>
        <end position="59"/>
    </location>
</feature>